<dbReference type="AlphaFoldDB" id="A0A7M2Z0G1"/>
<dbReference type="Proteomes" id="UP000254134">
    <property type="component" value="Unassembled WGS sequence"/>
</dbReference>
<gene>
    <name evidence="2" type="ORF">Gocc_0199</name>
</gene>
<name>A0A7M2Z0G1_9ACTN</name>
<dbReference type="EMBL" id="QQZY01000001">
    <property type="protein sequence ID" value="RDI75780.1"/>
    <property type="molecule type" value="Genomic_DNA"/>
</dbReference>
<dbReference type="RefSeq" id="WP_114794670.1">
    <property type="nucleotide sequence ID" value="NZ_QQZY01000001.1"/>
</dbReference>
<comment type="caution">
    <text evidence="2">The sequence shown here is derived from an EMBL/GenBank/DDBJ whole genome shotgun (WGS) entry which is preliminary data.</text>
</comment>
<dbReference type="Gene3D" id="3.30.70.100">
    <property type="match status" value="1"/>
</dbReference>
<dbReference type="SUPFAM" id="SSF54909">
    <property type="entry name" value="Dimeric alpha+beta barrel"/>
    <property type="match status" value="1"/>
</dbReference>
<dbReference type="OrthoDB" id="4304335at2"/>
<reference evidence="2 3" key="1">
    <citation type="submission" date="2018-07" db="EMBL/GenBank/DDBJ databases">
        <title>High-quality-draft genome sequence of Gaiella occulta.</title>
        <authorList>
            <person name="Severino R."/>
            <person name="Froufe H.J.C."/>
            <person name="Rainey F.A."/>
            <person name="Barroso C."/>
            <person name="Albuquerque L."/>
            <person name="Lobo-Da-Cunha A."/>
            <person name="Da Costa M.S."/>
            <person name="Egas C."/>
        </authorList>
    </citation>
    <scope>NUCLEOTIDE SEQUENCE [LARGE SCALE GENOMIC DNA]</scope>
    <source>
        <strain evidence="2 3">F2-233</strain>
    </source>
</reference>
<evidence type="ECO:0000259" key="1">
    <source>
        <dbReference type="PROSITE" id="PS51725"/>
    </source>
</evidence>
<reference evidence="3" key="2">
    <citation type="journal article" date="2019" name="MicrobiologyOpen">
        <title>High-quality draft genome sequence of Gaiella occulta isolated from a 150 meter deep mineral water borehole and comparison with the genome sequences of other deep-branching lineages of the phylum Actinobacteria.</title>
        <authorList>
            <person name="Severino R."/>
            <person name="Froufe H.J.C."/>
            <person name="Barroso C."/>
            <person name="Albuquerque L."/>
            <person name="Lobo-da-Cunha A."/>
            <person name="da Costa M.S."/>
            <person name="Egas C."/>
        </authorList>
    </citation>
    <scope>NUCLEOTIDE SEQUENCE [LARGE SCALE GENOMIC DNA]</scope>
    <source>
        <strain evidence="3">F2-233</strain>
    </source>
</reference>
<keyword evidence="3" id="KW-1185">Reference proteome</keyword>
<evidence type="ECO:0000313" key="2">
    <source>
        <dbReference type="EMBL" id="RDI75780.1"/>
    </source>
</evidence>
<dbReference type="InterPro" id="IPR011008">
    <property type="entry name" value="Dimeric_a/b-barrel"/>
</dbReference>
<sequence>MTVYTIGVWQVKPGREDDFLAAWDALAQWTIDSEFGSHATLTRDRDDPSRFVSFGPWPSAEHVERWRADPGFVERFARLDEVLERFEPGTYDVVARIG</sequence>
<dbReference type="InterPro" id="IPR007138">
    <property type="entry name" value="ABM_dom"/>
</dbReference>
<accession>A0A7M2Z0G1</accession>
<feature type="domain" description="ABM" evidence="1">
    <location>
        <begin position="3"/>
        <end position="94"/>
    </location>
</feature>
<evidence type="ECO:0000313" key="3">
    <source>
        <dbReference type="Proteomes" id="UP000254134"/>
    </source>
</evidence>
<dbReference type="PROSITE" id="PS51725">
    <property type="entry name" value="ABM"/>
    <property type="match status" value="1"/>
</dbReference>
<proteinExistence type="predicted"/>
<organism evidence="2 3">
    <name type="scientific">Gaiella occulta</name>
    <dbReference type="NCBI Taxonomy" id="1002870"/>
    <lineage>
        <taxon>Bacteria</taxon>
        <taxon>Bacillati</taxon>
        <taxon>Actinomycetota</taxon>
        <taxon>Thermoleophilia</taxon>
        <taxon>Gaiellales</taxon>
        <taxon>Gaiellaceae</taxon>
        <taxon>Gaiella</taxon>
    </lineage>
</organism>
<protein>
    <recommendedName>
        <fullName evidence="1">ABM domain-containing protein</fullName>
    </recommendedName>
</protein>
<dbReference type="Pfam" id="PF03992">
    <property type="entry name" value="ABM"/>
    <property type="match status" value="1"/>
</dbReference>